<sequence>MWRQHGHVSVIERHGPALAASLMVSPRSKLRLLALCRPRSRKKIGNYEIST</sequence>
<dbReference type="Proteomes" id="UP000001812">
    <property type="component" value="Chromosome II"/>
</dbReference>
<evidence type="ECO:0000313" key="1">
    <source>
        <dbReference type="EMBL" id="EET04965.1"/>
    </source>
</evidence>
<dbReference type="HOGENOM" id="CLU_3096565_0_0_4"/>
<gene>
    <name evidence="1" type="ORF">BURPS1710A_A0192</name>
</gene>
<dbReference type="EMBL" id="CM000833">
    <property type="protein sequence ID" value="EET04965.1"/>
    <property type="molecule type" value="Genomic_DNA"/>
</dbReference>
<organism evidence="1">
    <name type="scientific">Burkholderia pseudomallei 1710a</name>
    <dbReference type="NCBI Taxonomy" id="320371"/>
    <lineage>
        <taxon>Bacteria</taxon>
        <taxon>Pseudomonadati</taxon>
        <taxon>Pseudomonadota</taxon>
        <taxon>Betaproteobacteria</taxon>
        <taxon>Burkholderiales</taxon>
        <taxon>Burkholderiaceae</taxon>
        <taxon>Burkholderia</taxon>
        <taxon>pseudomallei group</taxon>
    </lineage>
</organism>
<proteinExistence type="predicted"/>
<dbReference type="AlphaFoldDB" id="A0A0E1VVL0"/>
<reference evidence="1" key="1">
    <citation type="submission" date="2009-05" db="EMBL/GenBank/DDBJ databases">
        <authorList>
            <person name="Harkins D.M."/>
            <person name="DeShazer D."/>
            <person name="Woods D.E."/>
            <person name="Brinkac L.M."/>
            <person name="Brown K.A."/>
            <person name="Hung G.C."/>
            <person name="Tuanyok A."/>
            <person name="Zhang B."/>
            <person name="Nierman W.C."/>
        </authorList>
    </citation>
    <scope>NUCLEOTIDE SEQUENCE [LARGE SCALE GENOMIC DNA]</scope>
    <source>
        <strain evidence="1">1710a</strain>
    </source>
</reference>
<name>A0A0E1VVL0_BURPE</name>
<protein>
    <submittedName>
        <fullName evidence="1">Uncharacterized protein</fullName>
    </submittedName>
</protein>
<accession>A0A0E1VVL0</accession>